<keyword evidence="3" id="KW-1185">Reference proteome</keyword>
<evidence type="ECO:0000313" key="3">
    <source>
        <dbReference type="Proteomes" id="UP000242687"/>
    </source>
</evidence>
<name>A0A2H9VVH0_9SPHI</name>
<proteinExistence type="predicted"/>
<dbReference type="AlphaFoldDB" id="A0A2H9VVH0"/>
<dbReference type="InterPro" id="IPR004375">
    <property type="entry name" value="NanQ/TabA/YiaL"/>
</dbReference>
<comment type="caution">
    <text evidence="2">The sequence shown here is derived from an EMBL/GenBank/DDBJ whole genome shotgun (WGS) entry which is preliminary data.</text>
</comment>
<reference evidence="2 3" key="1">
    <citation type="submission" date="2017-11" db="EMBL/GenBank/DDBJ databases">
        <title>Genomic Encyclopedia of Archaeal and Bacterial Type Strains, Phase II (KMG-II): From Individual Species to Whole Genera.</title>
        <authorList>
            <person name="Goeker M."/>
        </authorList>
    </citation>
    <scope>NUCLEOTIDE SEQUENCE [LARGE SCALE GENOMIC DNA]</scope>
    <source>
        <strain evidence="2 3">DSM 28175</strain>
    </source>
</reference>
<organism evidence="2 3">
    <name type="scientific">Mucilaginibacter auburnensis</name>
    <dbReference type="NCBI Taxonomy" id="1457233"/>
    <lineage>
        <taxon>Bacteria</taxon>
        <taxon>Pseudomonadati</taxon>
        <taxon>Bacteroidota</taxon>
        <taxon>Sphingobacteriia</taxon>
        <taxon>Sphingobacteriales</taxon>
        <taxon>Sphingobacteriaceae</taxon>
        <taxon>Mucilaginibacter</taxon>
    </lineage>
</organism>
<dbReference type="Pfam" id="PF04074">
    <property type="entry name" value="DUF386"/>
    <property type="match status" value="1"/>
</dbReference>
<dbReference type="OrthoDB" id="9792756at2"/>
<protein>
    <submittedName>
        <fullName evidence="2">YhcH/YjgK/YiaL family protein</fullName>
    </submittedName>
</protein>
<feature type="signal peptide" evidence="1">
    <location>
        <begin position="1"/>
        <end position="24"/>
    </location>
</feature>
<keyword evidence="1" id="KW-0732">Signal</keyword>
<dbReference type="NCBIfam" id="TIGR00022">
    <property type="entry name" value="YhcH/YjgK/YiaL family protein"/>
    <property type="match status" value="1"/>
</dbReference>
<sequence>MRKTFIYKLACFAILAITANTVFAQKKWTEKTAKAWAEKGEWRNGFKPKLSESVDYLQFAVQYHANKPLWDSVFTYLATTDLQNLPVGTKPISGTNAYGITTDGPLKTFDVSRWEVHEKYIDLQMVIRGKEKMGKMAPPSDAKWATPFNANSDIGFYESSLPGEYFVGDPETLLIFFPKTSHRPAIKTDDGPDRDKKIVVKVKAVPQQ</sequence>
<dbReference type="InterPro" id="IPR037012">
    <property type="entry name" value="NanQ/TabA/YiaL_sf"/>
</dbReference>
<dbReference type="Proteomes" id="UP000242687">
    <property type="component" value="Unassembled WGS sequence"/>
</dbReference>
<dbReference type="PANTHER" id="PTHR34986:SF1">
    <property type="entry name" value="PROTEIN YIAL"/>
    <property type="match status" value="1"/>
</dbReference>
<dbReference type="PANTHER" id="PTHR34986">
    <property type="entry name" value="EVOLVED BETA-GALACTOSIDASE SUBUNIT BETA"/>
    <property type="match status" value="1"/>
</dbReference>
<dbReference type="Gene3D" id="2.60.120.370">
    <property type="entry name" value="YhcH/YjgK/YiaL"/>
    <property type="match status" value="1"/>
</dbReference>
<evidence type="ECO:0000256" key="1">
    <source>
        <dbReference type="SAM" id="SignalP"/>
    </source>
</evidence>
<dbReference type="EMBL" id="PGFJ01000001">
    <property type="protein sequence ID" value="PJJ84824.1"/>
    <property type="molecule type" value="Genomic_DNA"/>
</dbReference>
<evidence type="ECO:0000313" key="2">
    <source>
        <dbReference type="EMBL" id="PJJ84824.1"/>
    </source>
</evidence>
<dbReference type="GO" id="GO:0005829">
    <property type="term" value="C:cytosol"/>
    <property type="evidence" value="ECO:0007669"/>
    <property type="project" value="TreeGrafter"/>
</dbReference>
<accession>A0A2H9VVH0</accession>
<dbReference type="RefSeq" id="WP_157799113.1">
    <property type="nucleotide sequence ID" value="NZ_PGFJ01000001.1"/>
</dbReference>
<feature type="chain" id="PRO_5016398664" evidence="1">
    <location>
        <begin position="25"/>
        <end position="208"/>
    </location>
</feature>
<gene>
    <name evidence="2" type="ORF">CLV57_1846</name>
</gene>
<dbReference type="SUPFAM" id="SSF51197">
    <property type="entry name" value="Clavaminate synthase-like"/>
    <property type="match status" value="1"/>
</dbReference>